<dbReference type="AlphaFoldDB" id="W1PSX0"/>
<protein>
    <submittedName>
        <fullName evidence="2">Uncharacterized protein</fullName>
    </submittedName>
</protein>
<accession>W1PSX0</accession>
<evidence type="ECO:0000313" key="3">
    <source>
        <dbReference type="Proteomes" id="UP000017836"/>
    </source>
</evidence>
<evidence type="ECO:0000313" key="2">
    <source>
        <dbReference type="EMBL" id="ERN10949.1"/>
    </source>
</evidence>
<reference evidence="3" key="1">
    <citation type="journal article" date="2013" name="Science">
        <title>The Amborella genome and the evolution of flowering plants.</title>
        <authorList>
            <consortium name="Amborella Genome Project"/>
        </authorList>
    </citation>
    <scope>NUCLEOTIDE SEQUENCE [LARGE SCALE GENOMIC DNA]</scope>
</reference>
<dbReference type="Gramene" id="ERN10949">
    <property type="protein sequence ID" value="ERN10949"/>
    <property type="gene ID" value="AMTR_s00158p00057900"/>
</dbReference>
<dbReference type="HOGENOM" id="CLU_1356309_0_0_1"/>
<sequence>MARKNASWWRKTSRKNPDLQPYSQSQCTIETITLPPRHSLFLRRKKKRKQDGVFHRAMKLKSKFKKGDGNEREKPMQRPRRQTRVRMYTVHIRRRGNVGGGAGASIIVEGPLVYSASPLPYTCPSVAPSTSPSSPLRAPANLVVVWLTCHPIASIQPYFITVWIPPLQDLLPFCPFFLGRPRSRNDYPLRAIQYRKNLSLAI</sequence>
<dbReference type="EMBL" id="KI392738">
    <property type="protein sequence ID" value="ERN10949.1"/>
    <property type="molecule type" value="Genomic_DNA"/>
</dbReference>
<keyword evidence="3" id="KW-1185">Reference proteome</keyword>
<evidence type="ECO:0000256" key="1">
    <source>
        <dbReference type="SAM" id="MobiDB-lite"/>
    </source>
</evidence>
<name>W1PSX0_AMBTC</name>
<feature type="region of interest" description="Disordered" evidence="1">
    <location>
        <begin position="1"/>
        <end position="22"/>
    </location>
</feature>
<gene>
    <name evidence="2" type="ORF">AMTR_s00158p00057900</name>
</gene>
<dbReference type="Proteomes" id="UP000017836">
    <property type="component" value="Unassembled WGS sequence"/>
</dbReference>
<proteinExistence type="predicted"/>
<organism evidence="2 3">
    <name type="scientific">Amborella trichopoda</name>
    <dbReference type="NCBI Taxonomy" id="13333"/>
    <lineage>
        <taxon>Eukaryota</taxon>
        <taxon>Viridiplantae</taxon>
        <taxon>Streptophyta</taxon>
        <taxon>Embryophyta</taxon>
        <taxon>Tracheophyta</taxon>
        <taxon>Spermatophyta</taxon>
        <taxon>Magnoliopsida</taxon>
        <taxon>Amborellales</taxon>
        <taxon>Amborellaceae</taxon>
        <taxon>Amborella</taxon>
    </lineage>
</organism>